<dbReference type="SUPFAM" id="SSF53335">
    <property type="entry name" value="S-adenosyl-L-methionine-dependent methyltransferases"/>
    <property type="match status" value="1"/>
</dbReference>
<dbReference type="InterPro" id="IPR002052">
    <property type="entry name" value="DNA_methylase_N6_adenine_CS"/>
</dbReference>
<sequence length="197" mass="21575">MRASGYERNADDWYVEPAWAVDSLIQAERKFVGTVLDPCCGGGNIVTRLEMAGIRAFGGDIKPRWSRAVIHGFDGSLEGYQPDSVVSNPPYNLAREFIDCALKHTTDRVCVLLRLAFLEGMKRREWFGTVPLARVWVSSRRMSMPPGGSDVPAKGGAIAYAWFVFEHGHRGPAQIGFLPDVGMGTINTEGDLGLSGE</sequence>
<dbReference type="InterPro" id="IPR029063">
    <property type="entry name" value="SAM-dependent_MTases_sf"/>
</dbReference>
<evidence type="ECO:0000313" key="1">
    <source>
        <dbReference type="EMBL" id="KXU99251.1"/>
    </source>
</evidence>
<dbReference type="GO" id="GO:0032259">
    <property type="term" value="P:methylation"/>
    <property type="evidence" value="ECO:0007669"/>
    <property type="project" value="InterPro"/>
</dbReference>
<dbReference type="PROSITE" id="PS00092">
    <property type="entry name" value="N6_MTASE"/>
    <property type="match status" value="1"/>
</dbReference>
<dbReference type="GO" id="GO:0008168">
    <property type="term" value="F:methyltransferase activity"/>
    <property type="evidence" value="ECO:0007669"/>
    <property type="project" value="InterPro"/>
</dbReference>
<gene>
    <name evidence="1" type="ORF">AD929_15770</name>
</gene>
<dbReference type="RefSeq" id="WP_062497874.1">
    <property type="nucleotide sequence ID" value="NZ_LHZB01000121.1"/>
</dbReference>
<comment type="caution">
    <text evidence="1">The sequence shown here is derived from an EMBL/GenBank/DDBJ whole genome shotgun (WGS) entry which is preliminary data.</text>
</comment>
<dbReference type="EMBL" id="LHZB01000121">
    <property type="protein sequence ID" value="KXU99251.1"/>
    <property type="molecule type" value="Genomic_DNA"/>
</dbReference>
<dbReference type="AlphaFoldDB" id="A0A149QPM4"/>
<dbReference type="PATRIC" id="fig|442.7.peg.64"/>
<name>A0A149QPM4_9PROT</name>
<reference evidence="1 2" key="1">
    <citation type="submission" date="2015-06" db="EMBL/GenBank/DDBJ databases">
        <title>Improved classification and identification of acetic acid bacteria using matrix-assisted laser desorption/ionization time-of-flight mass spectrometry; Gluconobacter nephelii and Gluconobacter uchimurae are later heterotypic synonyms of Gluconobacter japonicus and Gluconobacter oxydans, respectively.</title>
        <authorList>
            <person name="Li L."/>
            <person name="Cleenwerck I."/>
            <person name="De Vuyst L."/>
            <person name="Vandamme P."/>
        </authorList>
    </citation>
    <scope>NUCLEOTIDE SEQUENCE [LARGE SCALE GENOMIC DNA]</scope>
    <source>
        <strain evidence="1 2">LMG 1764</strain>
    </source>
</reference>
<dbReference type="Proteomes" id="UP000075573">
    <property type="component" value="Unassembled WGS sequence"/>
</dbReference>
<protein>
    <recommendedName>
        <fullName evidence="3">Methyltransferase</fullName>
    </recommendedName>
</protein>
<dbReference type="PRINTS" id="PR00507">
    <property type="entry name" value="N12N6MTFRASE"/>
</dbReference>
<dbReference type="GO" id="GO:0003676">
    <property type="term" value="F:nucleic acid binding"/>
    <property type="evidence" value="ECO:0007669"/>
    <property type="project" value="InterPro"/>
</dbReference>
<evidence type="ECO:0008006" key="3">
    <source>
        <dbReference type="Google" id="ProtNLM"/>
    </source>
</evidence>
<organism evidence="1 2">
    <name type="scientific">Gluconobacter potus</name>
    <dbReference type="NCBI Taxonomy" id="2724927"/>
    <lineage>
        <taxon>Bacteria</taxon>
        <taxon>Pseudomonadati</taxon>
        <taxon>Pseudomonadota</taxon>
        <taxon>Alphaproteobacteria</taxon>
        <taxon>Acetobacterales</taxon>
        <taxon>Acetobacteraceae</taxon>
        <taxon>Gluconobacter</taxon>
    </lineage>
</organism>
<dbReference type="Gene3D" id="3.40.50.150">
    <property type="entry name" value="Vaccinia Virus protein VP39"/>
    <property type="match status" value="1"/>
</dbReference>
<evidence type="ECO:0000313" key="2">
    <source>
        <dbReference type="Proteomes" id="UP000075573"/>
    </source>
</evidence>
<proteinExistence type="predicted"/>
<accession>A0A149QPM4</accession>